<name>A0A0S6VU26_9BACT</name>
<dbReference type="HOGENOM" id="CLU_1683164_0_0_0"/>
<dbReference type="EMBL" id="DF820456">
    <property type="protein sequence ID" value="GAK51067.1"/>
    <property type="molecule type" value="Genomic_DNA"/>
</dbReference>
<evidence type="ECO:0000313" key="2">
    <source>
        <dbReference type="Proteomes" id="UP000030700"/>
    </source>
</evidence>
<organism evidence="1">
    <name type="scientific">Candidatus Moduliflexus flocculans</name>
    <dbReference type="NCBI Taxonomy" id="1499966"/>
    <lineage>
        <taxon>Bacteria</taxon>
        <taxon>Candidatus Moduliflexota</taxon>
        <taxon>Candidatus Moduliflexia</taxon>
        <taxon>Candidatus Moduliflexales</taxon>
        <taxon>Candidatus Moduliflexaceae</taxon>
    </lineage>
</organism>
<keyword evidence="2" id="KW-1185">Reference proteome</keyword>
<sequence length="156" mass="18654">MNRQEIHRNREDAKIAQNRRQAEIDARIAAVIDAADNHDGALLLTQAFQNFFAAFHQRAAERFLRPIRHFQRAFNLFRRFAERLRKFDQRIQQRLLSLRKRHDRAQKLVFRQIQRGVDQIRCGLHVWAKMEIFIIRIILFHADNAGEKDVIHIVPL</sequence>
<dbReference type="AlphaFoldDB" id="A0A0S6VU26"/>
<gene>
    <name evidence="1" type="ORF">U14_02309</name>
</gene>
<evidence type="ECO:0000313" key="1">
    <source>
        <dbReference type="EMBL" id="GAK51067.1"/>
    </source>
</evidence>
<protein>
    <submittedName>
        <fullName evidence="1">Uncharacterized protein</fullName>
    </submittedName>
</protein>
<dbReference type="STRING" id="1499966.U14_02309"/>
<proteinExistence type="predicted"/>
<reference evidence="1" key="1">
    <citation type="journal article" date="2015" name="PeerJ">
        <title>First genomic representation of candidate bacterial phylum KSB3 points to enhanced environmental sensing as a trigger of wastewater bulking.</title>
        <authorList>
            <person name="Sekiguchi Y."/>
            <person name="Ohashi A."/>
            <person name="Parks D.H."/>
            <person name="Yamauchi T."/>
            <person name="Tyson G.W."/>
            <person name="Hugenholtz P."/>
        </authorList>
    </citation>
    <scope>NUCLEOTIDE SEQUENCE [LARGE SCALE GENOMIC DNA]</scope>
</reference>
<accession>A0A0S6VU26</accession>
<dbReference type="Proteomes" id="UP000030700">
    <property type="component" value="Unassembled WGS sequence"/>
</dbReference>